<sequence length="237" mass="27133">MWQAVGLDLDDTLLELDGDFLSRYLTAFESSLQSALAVRDPLHPIWGDIMKTILAQPNRADFLYNQVMTYLLTRLHTNRDALDRALTRFYQEEFSRLRQWTRPRYGMNGLLAAIRGRGVRVALVTSPWFPRRAIEERLEWAGLEGFPFDLVTAMEEMHATKPEPQYYREVADKVGIRPEQWIMVGNDVDEDILPALSVGMKAFWITNGQTDPRVPSAVPRGTIYDAGRYLLSAGEPK</sequence>
<keyword evidence="2 4" id="KW-0378">Hydrolase</keyword>
<dbReference type="GO" id="GO:0016787">
    <property type="term" value="F:hydrolase activity"/>
    <property type="evidence" value="ECO:0007669"/>
    <property type="project" value="UniProtKB-KW"/>
</dbReference>
<dbReference type="InterPro" id="IPR006439">
    <property type="entry name" value="HAD-SF_hydro_IA"/>
</dbReference>
<proteinExistence type="predicted"/>
<dbReference type="KEGG" id="sap:Sulac_0346"/>
<dbReference type="Pfam" id="PF00702">
    <property type="entry name" value="Hydrolase"/>
    <property type="match status" value="1"/>
</dbReference>
<evidence type="ECO:0000256" key="2">
    <source>
        <dbReference type="ARBA" id="ARBA00022801"/>
    </source>
</evidence>
<dbReference type="PATRIC" id="fig|679936.5.peg.349"/>
<dbReference type="HOGENOM" id="CLU_064956_1_0_9"/>
<evidence type="ECO:0000256" key="3">
    <source>
        <dbReference type="ARBA" id="ARBA00022842"/>
    </source>
</evidence>
<gene>
    <name evidence="4" type="ordered locus">Sulac_0346</name>
</gene>
<reference evidence="4 5" key="2">
    <citation type="journal article" date="2012" name="Stand. Genomic Sci.">
        <title>Complete genome sequence of the moderately thermophilic mineral-sulfide-oxidizing firmicute Sulfobacillus acidophilus type strain (NAL(T)).</title>
        <authorList>
            <person name="Anderson I."/>
            <person name="Chertkov O."/>
            <person name="Chen A."/>
            <person name="Saunders E."/>
            <person name="Lapidus A."/>
            <person name="Nolan M."/>
            <person name="Lucas S."/>
            <person name="Hammon N."/>
            <person name="Deshpande S."/>
            <person name="Cheng J.F."/>
            <person name="Han C."/>
            <person name="Tapia R."/>
            <person name="Goodwin L.A."/>
            <person name="Pitluck S."/>
            <person name="Liolios K."/>
            <person name="Pagani I."/>
            <person name="Ivanova N."/>
            <person name="Mikhailova N."/>
            <person name="Pati A."/>
            <person name="Palaniappan K."/>
            <person name="Land M."/>
            <person name="Pan C."/>
            <person name="Rohde M."/>
            <person name="Pukall R."/>
            <person name="Goker M."/>
            <person name="Detter J.C."/>
            <person name="Woyke T."/>
            <person name="Bristow J."/>
            <person name="Eisen J.A."/>
            <person name="Markowitz V."/>
            <person name="Hugenholtz P."/>
            <person name="Kyrpides N.C."/>
            <person name="Klenk H.P."/>
            <person name="Mavromatis K."/>
        </authorList>
    </citation>
    <scope>NUCLEOTIDE SEQUENCE [LARGE SCALE GENOMIC DNA]</scope>
    <source>
        <strain evidence="5">ATCC 700253 / DSM 10332 / NAL</strain>
    </source>
</reference>
<keyword evidence="3" id="KW-0460">Magnesium</keyword>
<reference evidence="5" key="1">
    <citation type="submission" date="2011-12" db="EMBL/GenBank/DDBJ databases">
        <title>The complete genome of chromosome of Sulfobacillus acidophilus DSM 10332.</title>
        <authorList>
            <person name="Lucas S."/>
            <person name="Han J."/>
            <person name="Lapidus A."/>
            <person name="Bruce D."/>
            <person name="Goodwin L."/>
            <person name="Pitluck S."/>
            <person name="Peters L."/>
            <person name="Kyrpides N."/>
            <person name="Mavromatis K."/>
            <person name="Ivanova N."/>
            <person name="Mikhailova N."/>
            <person name="Chertkov O."/>
            <person name="Saunders E."/>
            <person name="Detter J.C."/>
            <person name="Tapia R."/>
            <person name="Han C."/>
            <person name="Land M."/>
            <person name="Hauser L."/>
            <person name="Markowitz V."/>
            <person name="Cheng J.-F."/>
            <person name="Hugenholtz P."/>
            <person name="Woyke T."/>
            <person name="Wu D."/>
            <person name="Pukall R."/>
            <person name="Gehrich-Schroeter G."/>
            <person name="Schneider S."/>
            <person name="Klenk H.-P."/>
            <person name="Eisen J.A."/>
        </authorList>
    </citation>
    <scope>NUCLEOTIDE SEQUENCE [LARGE SCALE GENOMIC DNA]</scope>
    <source>
        <strain evidence="5">ATCC 700253 / DSM 10332 / NAL</strain>
    </source>
</reference>
<name>G8TXL6_SULAD</name>
<dbReference type="InterPro" id="IPR036412">
    <property type="entry name" value="HAD-like_sf"/>
</dbReference>
<dbReference type="InterPro" id="IPR051400">
    <property type="entry name" value="HAD-like_hydrolase"/>
</dbReference>
<dbReference type="SFLD" id="SFLDG01129">
    <property type="entry name" value="C1.5:_HAD__Beta-PGM__Phosphata"/>
    <property type="match status" value="1"/>
</dbReference>
<dbReference type="SFLD" id="SFLDS00003">
    <property type="entry name" value="Haloacid_Dehalogenase"/>
    <property type="match status" value="1"/>
</dbReference>
<dbReference type="PANTHER" id="PTHR46470">
    <property type="entry name" value="N-ACYLNEURAMINATE-9-PHOSPHATASE"/>
    <property type="match status" value="1"/>
</dbReference>
<evidence type="ECO:0000313" key="4">
    <source>
        <dbReference type="EMBL" id="AEW03915.1"/>
    </source>
</evidence>
<dbReference type="Proteomes" id="UP000005439">
    <property type="component" value="Chromosome"/>
</dbReference>
<dbReference type="SUPFAM" id="SSF56784">
    <property type="entry name" value="HAD-like"/>
    <property type="match status" value="1"/>
</dbReference>
<keyword evidence="5" id="KW-1185">Reference proteome</keyword>
<dbReference type="EMBL" id="CP003179">
    <property type="protein sequence ID" value="AEW03915.1"/>
    <property type="molecule type" value="Genomic_DNA"/>
</dbReference>
<accession>G8TXL6</accession>
<dbReference type="PRINTS" id="PR00413">
    <property type="entry name" value="HADHALOGNASE"/>
</dbReference>
<dbReference type="Gene3D" id="3.40.50.1000">
    <property type="entry name" value="HAD superfamily/HAD-like"/>
    <property type="match status" value="1"/>
</dbReference>
<organism evidence="4 5">
    <name type="scientific">Sulfobacillus acidophilus (strain ATCC 700253 / DSM 10332 / NAL)</name>
    <dbReference type="NCBI Taxonomy" id="679936"/>
    <lineage>
        <taxon>Bacteria</taxon>
        <taxon>Bacillati</taxon>
        <taxon>Bacillota</taxon>
        <taxon>Clostridia</taxon>
        <taxon>Eubacteriales</taxon>
        <taxon>Clostridiales Family XVII. Incertae Sedis</taxon>
        <taxon>Sulfobacillus</taxon>
    </lineage>
</organism>
<dbReference type="AlphaFoldDB" id="G8TXL6"/>
<dbReference type="GO" id="GO:0044281">
    <property type="term" value="P:small molecule metabolic process"/>
    <property type="evidence" value="ECO:0007669"/>
    <property type="project" value="UniProtKB-ARBA"/>
</dbReference>
<dbReference type="STRING" id="679936.Sulac_0346"/>
<evidence type="ECO:0000313" key="5">
    <source>
        <dbReference type="Proteomes" id="UP000005439"/>
    </source>
</evidence>
<evidence type="ECO:0000256" key="1">
    <source>
        <dbReference type="ARBA" id="ARBA00001946"/>
    </source>
</evidence>
<dbReference type="InterPro" id="IPR023214">
    <property type="entry name" value="HAD_sf"/>
</dbReference>
<comment type="cofactor">
    <cofactor evidence="1">
        <name>Mg(2+)</name>
        <dbReference type="ChEBI" id="CHEBI:18420"/>
    </cofactor>
</comment>
<protein>
    <submittedName>
        <fullName evidence="4">Haloacid dehalogenase domain protein hydrolase</fullName>
    </submittedName>
</protein>